<accession>A0A6N4DFC9</accession>
<dbReference type="NCBIfam" id="TIGR01070">
    <property type="entry name" value="mutS1"/>
    <property type="match status" value="1"/>
</dbReference>
<feature type="binding site" evidence="9">
    <location>
        <begin position="616"/>
        <end position="623"/>
    </location>
    <ligand>
        <name>ATP</name>
        <dbReference type="ChEBI" id="CHEBI:30616"/>
    </ligand>
</feature>
<dbReference type="GO" id="GO:0005524">
    <property type="term" value="F:ATP binding"/>
    <property type="evidence" value="ECO:0007669"/>
    <property type="project" value="UniProtKB-UniRule"/>
</dbReference>
<dbReference type="InterPro" id="IPR000432">
    <property type="entry name" value="DNA_mismatch_repair_MutS_C"/>
</dbReference>
<dbReference type="GO" id="GO:0030983">
    <property type="term" value="F:mismatched DNA binding"/>
    <property type="evidence" value="ECO:0007669"/>
    <property type="project" value="InterPro"/>
</dbReference>
<dbReference type="Gene3D" id="3.30.420.110">
    <property type="entry name" value="MutS, connector domain"/>
    <property type="match status" value="1"/>
</dbReference>
<evidence type="ECO:0000256" key="4">
    <source>
        <dbReference type="ARBA" id="ARBA00022763"/>
    </source>
</evidence>
<keyword evidence="4 9" id="KW-0227">DNA damage</keyword>
<evidence type="ECO:0000256" key="10">
    <source>
        <dbReference type="RuleBase" id="RU003756"/>
    </source>
</evidence>
<dbReference type="GO" id="GO:0005829">
    <property type="term" value="C:cytosol"/>
    <property type="evidence" value="ECO:0007669"/>
    <property type="project" value="TreeGrafter"/>
</dbReference>
<dbReference type="InterPro" id="IPR036187">
    <property type="entry name" value="DNA_mismatch_repair_MutS_sf"/>
</dbReference>
<dbReference type="EMBL" id="PYVG01000025">
    <property type="protein sequence ID" value="PTB89000.1"/>
    <property type="molecule type" value="Genomic_DNA"/>
</dbReference>
<protein>
    <recommendedName>
        <fullName evidence="2 9">DNA mismatch repair protein MutS</fullName>
    </recommendedName>
</protein>
<dbReference type="PANTHER" id="PTHR11361:SF34">
    <property type="entry name" value="DNA MISMATCH REPAIR PROTEIN MSH1, MITOCHONDRIAL"/>
    <property type="match status" value="1"/>
</dbReference>
<dbReference type="FunFam" id="3.40.50.300:FF:000870">
    <property type="entry name" value="MutS protein homolog 4"/>
    <property type="match status" value="1"/>
</dbReference>
<dbReference type="Gene3D" id="3.40.50.300">
    <property type="entry name" value="P-loop containing nucleotide triphosphate hydrolases"/>
    <property type="match status" value="1"/>
</dbReference>
<dbReference type="InterPro" id="IPR017261">
    <property type="entry name" value="DNA_mismatch_repair_MutS/MSH"/>
</dbReference>
<evidence type="ECO:0000256" key="7">
    <source>
        <dbReference type="ARBA" id="ARBA00023204"/>
    </source>
</evidence>
<keyword evidence="6 9" id="KW-0238">DNA-binding</keyword>
<dbReference type="InterPro" id="IPR007696">
    <property type="entry name" value="DNA_mismatch_repair_MutS_core"/>
</dbReference>
<dbReference type="SMART" id="SM00534">
    <property type="entry name" value="MUTSac"/>
    <property type="match status" value="1"/>
</dbReference>
<dbReference type="Gene3D" id="1.10.1420.10">
    <property type="match status" value="2"/>
</dbReference>
<dbReference type="PIRSF" id="PIRSF037677">
    <property type="entry name" value="DNA_mis_repair_Msh6"/>
    <property type="match status" value="1"/>
</dbReference>
<keyword evidence="3 9" id="KW-0547">Nucleotide-binding</keyword>
<dbReference type="NCBIfam" id="NF003810">
    <property type="entry name" value="PRK05399.1"/>
    <property type="match status" value="1"/>
</dbReference>
<dbReference type="SUPFAM" id="SSF53150">
    <property type="entry name" value="DNA repair protein MutS, domain II"/>
    <property type="match status" value="1"/>
</dbReference>
<evidence type="ECO:0000256" key="9">
    <source>
        <dbReference type="HAMAP-Rule" id="MF_00096"/>
    </source>
</evidence>
<evidence type="ECO:0000256" key="5">
    <source>
        <dbReference type="ARBA" id="ARBA00022840"/>
    </source>
</evidence>
<dbReference type="Pfam" id="PF05192">
    <property type="entry name" value="MutS_III"/>
    <property type="match status" value="1"/>
</dbReference>
<dbReference type="InterPro" id="IPR007695">
    <property type="entry name" value="DNA_mismatch_repair_MutS-lik_N"/>
</dbReference>
<dbReference type="Proteomes" id="UP000241514">
    <property type="component" value="Unassembled WGS sequence"/>
</dbReference>
<dbReference type="GO" id="GO:0140664">
    <property type="term" value="F:ATP-dependent DNA damage sensor activity"/>
    <property type="evidence" value="ECO:0007669"/>
    <property type="project" value="InterPro"/>
</dbReference>
<name>A0A6N4DFC9_9GAMM</name>
<evidence type="ECO:0000313" key="12">
    <source>
        <dbReference type="EMBL" id="PTB89000.1"/>
    </source>
</evidence>
<dbReference type="Pfam" id="PF05188">
    <property type="entry name" value="MutS_II"/>
    <property type="match status" value="1"/>
</dbReference>
<gene>
    <name evidence="9 12" type="primary">mutS</name>
    <name evidence="12" type="ORF">C9928_04945</name>
</gene>
<evidence type="ECO:0000313" key="13">
    <source>
        <dbReference type="Proteomes" id="UP000241514"/>
    </source>
</evidence>
<comment type="similarity">
    <text evidence="1 9 10">Belongs to the DNA mismatch repair MutS family.</text>
</comment>
<dbReference type="FunFam" id="1.10.1420.10:FF:000002">
    <property type="entry name" value="DNA mismatch repair protein MutS"/>
    <property type="match status" value="1"/>
</dbReference>
<comment type="function">
    <text evidence="8 9">This protein is involved in the repair of mismatches in DNA. It is possible that it carries out the mismatch recognition step. This protein has a weak ATPase activity.</text>
</comment>
<dbReference type="CDD" id="cd03284">
    <property type="entry name" value="ABC_MutS1"/>
    <property type="match status" value="1"/>
</dbReference>
<dbReference type="Pfam" id="PF05190">
    <property type="entry name" value="MutS_IV"/>
    <property type="match status" value="1"/>
</dbReference>
<evidence type="ECO:0000259" key="11">
    <source>
        <dbReference type="PROSITE" id="PS00486"/>
    </source>
</evidence>
<sequence>MSNATTPASNFSSHTPMMQQYLRIKAEHPDTLLFYRMGDFYELFYADAQRAAQLLDISLTKRGASNGQPIPMAGVPYHAAEGYLARLLQLGESVAICEQIGDPATSKGPVERQVVRILTPGTLTDEALLNEDEDQPLVAIQPHADGLAIASLTMANGRFTIVEVNSLDEGRAELERLHPAELLYPDTWELPATLQLRCCLRRRPDWEFDRDTAQALLKRQFQVQHLDGFDVSHLPAALGSAGALLSYVRTTQRGALPHIQSIVAEHLHDTIMLDATTRRNLEIVDSLSGQPTALVDVLNQTHTAMGGRLLRRWLQRPLRNHRHLQTRYDAVSALQQLPAATLQESLRAIGDLERVLTRVALRTARPRDLTRIRAAFTALPDLHHQLATPALEHWHQAMSLQPDLVALLERALVDQPPQLIRDGGVIADGYDDELDEQRGLAAGATDFLQHIEQRERARTGIHTLKVGYNRVHGYYLEASRAASHQIPADYQRRQTLKNAERYIIPELKTYEDKVLQSQSRALAREKWLYEQLLERIAEPLPQLQQTAQAIAEIDVLNSFARQAEEYHYVAPELTAEATTIQIRRGRHSVIETVSSEPFIANDADLSSNQRLLLITGPNMGGKSTYMRQIALLTIMAHCGSFVPAEAASFGPIDRIFTRIGASDDLASGRSTFMVEMTEAATILHNATAQSLVLMDEIGRGTSTYDGLALAWACAETLLQKNRALTLFATHYFELTQTVGAENGAVNLHVEAVEHGDSIAFKHQVVKGAASKSFGVHVAQLAGIPKAVIVGARKHLQTLEEKSLAAVPTPTQQPKQQVTHPVVQALQELNINELTPLAALQQLELLQRLATEQQRDD</sequence>
<feature type="domain" description="DNA mismatch repair proteins mutS family" evidence="11">
    <location>
        <begin position="690"/>
        <end position="706"/>
    </location>
</feature>
<proteinExistence type="inferred from homology"/>
<dbReference type="PANTHER" id="PTHR11361">
    <property type="entry name" value="DNA MISMATCH REPAIR PROTEIN MUTS FAMILY MEMBER"/>
    <property type="match status" value="1"/>
</dbReference>
<dbReference type="GO" id="GO:0003684">
    <property type="term" value="F:damaged DNA binding"/>
    <property type="evidence" value="ECO:0007669"/>
    <property type="project" value="UniProtKB-UniRule"/>
</dbReference>
<evidence type="ECO:0000256" key="1">
    <source>
        <dbReference type="ARBA" id="ARBA00006271"/>
    </source>
</evidence>
<evidence type="ECO:0000256" key="8">
    <source>
        <dbReference type="ARBA" id="ARBA00024647"/>
    </source>
</evidence>
<keyword evidence="7 9" id="KW-0234">DNA repair</keyword>
<dbReference type="PROSITE" id="PS00486">
    <property type="entry name" value="DNA_MISMATCH_REPAIR_2"/>
    <property type="match status" value="1"/>
</dbReference>
<dbReference type="InterPro" id="IPR016151">
    <property type="entry name" value="DNA_mismatch_repair_MutS_N"/>
</dbReference>
<dbReference type="AlphaFoldDB" id="A0A6N4DFC9"/>
<dbReference type="InterPro" id="IPR005748">
    <property type="entry name" value="DNA_mismatch_repair_MutS"/>
</dbReference>
<dbReference type="InterPro" id="IPR027417">
    <property type="entry name" value="P-loop_NTPase"/>
</dbReference>
<dbReference type="InterPro" id="IPR045076">
    <property type="entry name" value="MutS"/>
</dbReference>
<dbReference type="SUPFAM" id="SSF52540">
    <property type="entry name" value="P-loop containing nucleoside triphosphate hydrolases"/>
    <property type="match status" value="1"/>
</dbReference>
<dbReference type="SUPFAM" id="SSF55271">
    <property type="entry name" value="DNA repair protein MutS, domain I"/>
    <property type="match status" value="1"/>
</dbReference>
<dbReference type="GO" id="GO:0006298">
    <property type="term" value="P:mismatch repair"/>
    <property type="evidence" value="ECO:0007669"/>
    <property type="project" value="UniProtKB-UniRule"/>
</dbReference>
<dbReference type="FunFam" id="3.40.1170.10:FF:000001">
    <property type="entry name" value="DNA mismatch repair protein MutS"/>
    <property type="match status" value="1"/>
</dbReference>
<dbReference type="Gene3D" id="3.40.1170.10">
    <property type="entry name" value="DNA repair protein MutS, domain I"/>
    <property type="match status" value="1"/>
</dbReference>
<evidence type="ECO:0000256" key="6">
    <source>
        <dbReference type="ARBA" id="ARBA00023125"/>
    </source>
</evidence>
<comment type="caution">
    <text evidence="12">The sequence shown here is derived from an EMBL/GenBank/DDBJ whole genome shotgun (WGS) entry which is preliminary data.</text>
</comment>
<dbReference type="HAMAP" id="MF_00096">
    <property type="entry name" value="MutS"/>
    <property type="match status" value="1"/>
</dbReference>
<evidence type="ECO:0000256" key="2">
    <source>
        <dbReference type="ARBA" id="ARBA00021982"/>
    </source>
</evidence>
<evidence type="ECO:0000256" key="3">
    <source>
        <dbReference type="ARBA" id="ARBA00022741"/>
    </source>
</evidence>
<dbReference type="InterPro" id="IPR007860">
    <property type="entry name" value="DNA_mmatch_repair_MutS_con_dom"/>
</dbReference>
<dbReference type="Pfam" id="PF01624">
    <property type="entry name" value="MutS_I"/>
    <property type="match status" value="1"/>
</dbReference>
<organism evidence="12 13">
    <name type="scientific">Pseudidiomarina aestuarii</name>
    <dbReference type="NCBI Taxonomy" id="624146"/>
    <lineage>
        <taxon>Bacteria</taxon>
        <taxon>Pseudomonadati</taxon>
        <taxon>Pseudomonadota</taxon>
        <taxon>Gammaproteobacteria</taxon>
        <taxon>Alteromonadales</taxon>
        <taxon>Idiomarinaceae</taxon>
        <taxon>Pseudidiomarina</taxon>
    </lineage>
</organism>
<dbReference type="InterPro" id="IPR036678">
    <property type="entry name" value="MutS_con_dom_sf"/>
</dbReference>
<reference evidence="12 13" key="1">
    <citation type="submission" date="2018-03" db="EMBL/GenBank/DDBJ databases">
        <title>Cross-interface Injection: A General Nanoliter Liquid Handling Method Applied to Single Cells Genome Amplification Automated Nanoliter Liquid Handling Applied to Single Cell Multiple Displacement Amplification.</title>
        <authorList>
            <person name="Yun J."/>
            <person name="Xu P."/>
            <person name="Xu J."/>
            <person name="Dai X."/>
            <person name="Wang Y."/>
            <person name="Zheng X."/>
            <person name="Cao C."/>
            <person name="Yi Q."/>
            <person name="Zhu Y."/>
            <person name="Wang L."/>
            <person name="Dong Z."/>
            <person name="Huang Y."/>
            <person name="Huang L."/>
            <person name="Du W."/>
        </authorList>
    </citation>
    <scope>NUCLEOTIDE SEQUENCE [LARGE SCALE GENOMIC DNA]</scope>
    <source>
        <strain evidence="12 13">A9-4</strain>
    </source>
</reference>
<dbReference type="InterPro" id="IPR007861">
    <property type="entry name" value="DNA_mismatch_repair_MutS_clamp"/>
</dbReference>
<dbReference type="Pfam" id="PF00488">
    <property type="entry name" value="MutS_V"/>
    <property type="match status" value="1"/>
</dbReference>
<keyword evidence="5 9" id="KW-0067">ATP-binding</keyword>
<dbReference type="SUPFAM" id="SSF48334">
    <property type="entry name" value="DNA repair protein MutS, domain III"/>
    <property type="match status" value="1"/>
</dbReference>
<dbReference type="SMART" id="SM00533">
    <property type="entry name" value="MUTSd"/>
    <property type="match status" value="1"/>
</dbReference>